<protein>
    <recommendedName>
        <fullName evidence="4">Lipoprotein</fullName>
    </recommendedName>
</protein>
<evidence type="ECO:0000313" key="3">
    <source>
        <dbReference type="Proteomes" id="UP000254253"/>
    </source>
</evidence>
<proteinExistence type="predicted"/>
<evidence type="ECO:0000313" key="2">
    <source>
        <dbReference type="EMBL" id="SUT93317.1"/>
    </source>
</evidence>
<dbReference type="EMBL" id="UFRN01000002">
    <property type="protein sequence ID" value="SUT93317.1"/>
    <property type="molecule type" value="Genomic_DNA"/>
</dbReference>
<gene>
    <name evidence="2" type="ORF">NCTC4191_01153</name>
</gene>
<dbReference type="InterPro" id="IPR011990">
    <property type="entry name" value="TPR-like_helical_dom_sf"/>
</dbReference>
<dbReference type="PIRSF" id="PIRSF020555">
    <property type="entry name" value="UCP020555"/>
    <property type="match status" value="1"/>
</dbReference>
<name>A0A380TZJ3_ACTLI</name>
<evidence type="ECO:0000256" key="1">
    <source>
        <dbReference type="SAM" id="SignalP"/>
    </source>
</evidence>
<dbReference type="InterPro" id="IPR014508">
    <property type="entry name" value="UCP020555_TPR-like"/>
</dbReference>
<dbReference type="SUPFAM" id="SSF48452">
    <property type="entry name" value="TPR-like"/>
    <property type="match status" value="1"/>
</dbReference>
<dbReference type="RefSeq" id="WP_181893645.1">
    <property type="nucleotide sequence ID" value="NZ_UFRN01000002.1"/>
</dbReference>
<feature type="signal peptide" evidence="1">
    <location>
        <begin position="1"/>
        <end position="20"/>
    </location>
</feature>
<reference evidence="2 3" key="1">
    <citation type="submission" date="2018-06" db="EMBL/GenBank/DDBJ databases">
        <authorList>
            <consortium name="Pathogen Informatics"/>
            <person name="Doyle S."/>
        </authorList>
    </citation>
    <scope>NUCLEOTIDE SEQUENCE [LARGE SCALE GENOMIC DNA]</scope>
    <source>
        <strain evidence="2 3">NCTC4191</strain>
    </source>
</reference>
<sequence>MKKINIIMFALITVILSACSSRSVDTNTYYWGNYSDLIYSYYNEPGDFTKQENGFNEIIKMAKDAQKPVAPGVYGHLGLVLLKQGKTAEAQNAFLQEQQLFPESKTFMQYLQRKK</sequence>
<dbReference type="Proteomes" id="UP000254253">
    <property type="component" value="Unassembled WGS sequence"/>
</dbReference>
<organism evidence="2 3">
    <name type="scientific">Actinobacillus lignieresii</name>
    <dbReference type="NCBI Taxonomy" id="720"/>
    <lineage>
        <taxon>Bacteria</taxon>
        <taxon>Pseudomonadati</taxon>
        <taxon>Pseudomonadota</taxon>
        <taxon>Gammaproteobacteria</taxon>
        <taxon>Pasteurellales</taxon>
        <taxon>Pasteurellaceae</taxon>
        <taxon>Actinobacillus</taxon>
    </lineage>
</organism>
<keyword evidence="1" id="KW-0732">Signal</keyword>
<evidence type="ECO:0008006" key="4">
    <source>
        <dbReference type="Google" id="ProtNLM"/>
    </source>
</evidence>
<dbReference type="Gene3D" id="1.25.40.10">
    <property type="entry name" value="Tetratricopeptide repeat domain"/>
    <property type="match status" value="1"/>
</dbReference>
<feature type="chain" id="PRO_5016606913" description="Lipoprotein" evidence="1">
    <location>
        <begin position="21"/>
        <end position="115"/>
    </location>
</feature>
<dbReference type="Pfam" id="PF16068">
    <property type="entry name" value="DUF4810"/>
    <property type="match status" value="1"/>
</dbReference>
<dbReference type="PROSITE" id="PS51257">
    <property type="entry name" value="PROKAR_LIPOPROTEIN"/>
    <property type="match status" value="1"/>
</dbReference>
<accession>A0A380TZJ3</accession>
<keyword evidence="3" id="KW-1185">Reference proteome</keyword>
<dbReference type="AlphaFoldDB" id="A0A380TZJ3"/>